<keyword evidence="1 3" id="KW-0853">WD repeat</keyword>
<feature type="compositionally biased region" description="Basic and acidic residues" evidence="4">
    <location>
        <begin position="1022"/>
        <end position="1037"/>
    </location>
</feature>
<dbReference type="GO" id="GO:0043161">
    <property type="term" value="P:proteasome-mediated ubiquitin-dependent protein catabolic process"/>
    <property type="evidence" value="ECO:0007669"/>
    <property type="project" value="TreeGrafter"/>
</dbReference>
<dbReference type="GO" id="GO:0034657">
    <property type="term" value="C:GID complex"/>
    <property type="evidence" value="ECO:0007669"/>
    <property type="project" value="TreeGrafter"/>
</dbReference>
<feature type="compositionally biased region" description="Polar residues" evidence="4">
    <location>
        <begin position="1"/>
        <end position="12"/>
    </location>
</feature>
<feature type="compositionally biased region" description="Basic and acidic residues" evidence="4">
    <location>
        <begin position="20"/>
        <end position="30"/>
    </location>
</feature>
<feature type="transmembrane region" description="Helical" evidence="5">
    <location>
        <begin position="295"/>
        <end position="315"/>
    </location>
</feature>
<feature type="region of interest" description="Disordered" evidence="4">
    <location>
        <begin position="983"/>
        <end position="1082"/>
    </location>
</feature>
<protein>
    <submittedName>
        <fullName evidence="6">WD40 repeat-like protein</fullName>
    </submittedName>
</protein>
<accession>A0A0D7B6V0</accession>
<dbReference type="InterPro" id="IPR015943">
    <property type="entry name" value="WD40/YVTN_repeat-like_dom_sf"/>
</dbReference>
<evidence type="ECO:0000256" key="4">
    <source>
        <dbReference type="SAM" id="MobiDB-lite"/>
    </source>
</evidence>
<dbReference type="PROSITE" id="PS50082">
    <property type="entry name" value="WD_REPEATS_2"/>
    <property type="match status" value="2"/>
</dbReference>
<dbReference type="Gene3D" id="2.130.10.10">
    <property type="entry name" value="YVTN repeat-like/Quinoprotein amine dehydrogenase"/>
    <property type="match status" value="2"/>
</dbReference>
<evidence type="ECO:0000256" key="2">
    <source>
        <dbReference type="ARBA" id="ARBA00022737"/>
    </source>
</evidence>
<dbReference type="InterPro" id="IPR036322">
    <property type="entry name" value="WD40_repeat_dom_sf"/>
</dbReference>
<feature type="compositionally biased region" description="Pro residues" evidence="4">
    <location>
        <begin position="1063"/>
        <end position="1082"/>
    </location>
</feature>
<dbReference type="Proteomes" id="UP000054007">
    <property type="component" value="Unassembled WGS sequence"/>
</dbReference>
<organism evidence="6 7">
    <name type="scientific">Cylindrobasidium torrendii FP15055 ss-10</name>
    <dbReference type="NCBI Taxonomy" id="1314674"/>
    <lineage>
        <taxon>Eukaryota</taxon>
        <taxon>Fungi</taxon>
        <taxon>Dikarya</taxon>
        <taxon>Basidiomycota</taxon>
        <taxon>Agaricomycotina</taxon>
        <taxon>Agaricomycetes</taxon>
        <taxon>Agaricomycetidae</taxon>
        <taxon>Agaricales</taxon>
        <taxon>Marasmiineae</taxon>
        <taxon>Physalacriaceae</taxon>
        <taxon>Cylindrobasidium</taxon>
    </lineage>
</organism>
<keyword evidence="5" id="KW-0472">Membrane</keyword>
<keyword evidence="2" id="KW-0677">Repeat</keyword>
<feature type="region of interest" description="Disordered" evidence="4">
    <location>
        <begin position="598"/>
        <end position="623"/>
    </location>
</feature>
<proteinExistence type="predicted"/>
<keyword evidence="5" id="KW-0812">Transmembrane</keyword>
<dbReference type="SUPFAM" id="SSF50978">
    <property type="entry name" value="WD40 repeat-like"/>
    <property type="match status" value="1"/>
</dbReference>
<keyword evidence="5" id="KW-1133">Transmembrane helix</keyword>
<dbReference type="PANTHER" id="PTHR22838">
    <property type="entry name" value="WD REPEAT PROTEIN 26-RELATED"/>
    <property type="match status" value="1"/>
</dbReference>
<feature type="region of interest" description="Disordered" evidence="4">
    <location>
        <begin position="1"/>
        <end position="30"/>
    </location>
</feature>
<dbReference type="PANTHER" id="PTHR22838:SF0">
    <property type="entry name" value="WD REPEAT-CONTAINING PROTEIN 26"/>
    <property type="match status" value="1"/>
</dbReference>
<name>A0A0D7B6V0_9AGAR</name>
<dbReference type="STRING" id="1314674.A0A0D7B6V0"/>
<evidence type="ECO:0000256" key="5">
    <source>
        <dbReference type="SAM" id="Phobius"/>
    </source>
</evidence>
<evidence type="ECO:0000256" key="1">
    <source>
        <dbReference type="ARBA" id="ARBA00022574"/>
    </source>
</evidence>
<dbReference type="EMBL" id="KN880572">
    <property type="protein sequence ID" value="KIY65919.1"/>
    <property type="molecule type" value="Genomic_DNA"/>
</dbReference>
<evidence type="ECO:0000256" key="3">
    <source>
        <dbReference type="PROSITE-ProRule" id="PRU00221"/>
    </source>
</evidence>
<evidence type="ECO:0000313" key="7">
    <source>
        <dbReference type="Proteomes" id="UP000054007"/>
    </source>
</evidence>
<evidence type="ECO:0000313" key="6">
    <source>
        <dbReference type="EMBL" id="KIY65919.1"/>
    </source>
</evidence>
<reference evidence="6 7" key="1">
    <citation type="journal article" date="2015" name="Fungal Genet. Biol.">
        <title>Evolution of novel wood decay mechanisms in Agaricales revealed by the genome sequences of Fistulina hepatica and Cylindrobasidium torrendii.</title>
        <authorList>
            <person name="Floudas D."/>
            <person name="Held B.W."/>
            <person name="Riley R."/>
            <person name="Nagy L.G."/>
            <person name="Koehler G."/>
            <person name="Ransdell A.S."/>
            <person name="Younus H."/>
            <person name="Chow J."/>
            <person name="Chiniquy J."/>
            <person name="Lipzen A."/>
            <person name="Tritt A."/>
            <person name="Sun H."/>
            <person name="Haridas S."/>
            <person name="LaButti K."/>
            <person name="Ohm R.A."/>
            <person name="Kues U."/>
            <person name="Blanchette R.A."/>
            <person name="Grigoriev I.V."/>
            <person name="Minto R.E."/>
            <person name="Hibbett D.S."/>
        </authorList>
    </citation>
    <scope>NUCLEOTIDE SEQUENCE [LARGE SCALE GENOMIC DNA]</scope>
    <source>
        <strain evidence="6 7">FP15055 ss-10</strain>
    </source>
</reference>
<keyword evidence="7" id="KW-1185">Reference proteome</keyword>
<dbReference type="Pfam" id="PF00400">
    <property type="entry name" value="WD40"/>
    <property type="match status" value="3"/>
</dbReference>
<feature type="transmembrane region" description="Helical" evidence="5">
    <location>
        <begin position="327"/>
        <end position="349"/>
    </location>
</feature>
<feature type="repeat" description="WD" evidence="3">
    <location>
        <begin position="942"/>
        <end position="976"/>
    </location>
</feature>
<dbReference type="SMART" id="SM00320">
    <property type="entry name" value="WD40"/>
    <property type="match status" value="4"/>
</dbReference>
<feature type="compositionally biased region" description="Polar residues" evidence="4">
    <location>
        <begin position="989"/>
        <end position="1005"/>
    </location>
</feature>
<gene>
    <name evidence="6" type="ORF">CYLTODRAFT_399635</name>
</gene>
<feature type="transmembrane region" description="Helical" evidence="5">
    <location>
        <begin position="378"/>
        <end position="398"/>
    </location>
</feature>
<dbReference type="InterPro" id="IPR001680">
    <property type="entry name" value="WD40_rpt"/>
</dbReference>
<sequence length="1082" mass="119781">MGKSKTGLSQDNEGGGDGIPKIREAGRKSTRKETILSLVEMLLKNGSDEASLPDDEAPRLEDDKDVPTVDEHLQVVGAETFHKFQKRINNLDRELRNFAHAARQLGSSAAILSSAYHLRERLAQIIFLYRENAACLFPRKVTRPTPAAIGDNDTLQPSPPLKRFQPKYTLRSTPARQFVTPKALDDLDLEDFPQQFEAFATDITTFMNCLNEFPEFTDDAINASITAFQGDLKYWSSCLKAYQGQFRYPAVQRYLHDLTTEMGEHLDAITGTLAMFVEVGVPTIRFAQKHGATNLLNLSTVATFFSAVTATTMQFSFELPNDKAAPVIVNCFWFASLVFSIAAAVNSLLGLTWKQAMYRSPGHRVPWWVLIWIKRSPLVFLVMSVACFSIGLCFFSYASGQHTITSTITTVFTAFTSFGLLAVSAWFASERWAFAKHSGKKWLSDIIFEATDRLFSVHVPGGFLVISAADRVKKGWKYMHDGVEELGYKVRTSLSHADSNEEKGDIESNAATTLPITTPPNSPTFRHRVSDAAYSDIRALSPTPIAMTPTLESGGTASIFEGSISGHDSQGPSLGRQLWQNAIRTVRMRSMVTSNLAAMHDESKNRTSTRQRRRASSATNGKLMKAEVPTQGVLSKSRIATLTPQLKCLAPIKDLLAHQALVKHMQFSPDGKYLATSSWDRTSLIFRVGDPFVSHRILAHAKGFVHQVAWSPSGKLLLTKLKRSIKIWTEDGVCQRTIDRPCIQIESLTWLPDGESFLSVEGSEVIKLDTKGNILGHYDFGMVKLHDVAVMPDGLRLLGVGPLLESPDHLKPSKPRSVEKRLAVYNMKSGQLEHQTPVLNDVRDITLARDPKHGPVALVSYENRAPPQLWKIEMVKDHNRTDNQLIARFALRHTYMPKVAVEFAGPSYFGGKDDELVLCAGKAGDIHIWDRESGTLLHHVRAQADGADLTCIAWNPAAADPFMFATGSHDGAVRIWTKPSEDQHFDSQAGMSLSVPHSPSFTPRTASPFDVDRTDSPITAEFPDRDRLTRDMVRDLLRPPPSPIAESSLEGSLRNSVSFNVPPLSPSPRPPSSPSPRPPSMG</sequence>
<dbReference type="InterPro" id="IPR051350">
    <property type="entry name" value="WD_repeat-ST_regulator"/>
</dbReference>
<dbReference type="AlphaFoldDB" id="A0A0D7B6V0"/>
<feature type="compositionally biased region" description="Polar residues" evidence="4">
    <location>
        <begin position="1049"/>
        <end position="1059"/>
    </location>
</feature>
<dbReference type="OrthoDB" id="972532at2759"/>
<feature type="repeat" description="WD" evidence="3">
    <location>
        <begin position="655"/>
        <end position="688"/>
    </location>
</feature>